<dbReference type="RefSeq" id="WP_162083381.1">
    <property type="nucleotide sequence ID" value="NZ_AP021881.1"/>
</dbReference>
<dbReference type="Proteomes" id="UP000463939">
    <property type="component" value="Chromosome"/>
</dbReference>
<dbReference type="AlphaFoldDB" id="A0A809REM0"/>
<evidence type="ECO:0000259" key="1">
    <source>
        <dbReference type="Pfam" id="PF06527"/>
    </source>
</evidence>
<name>A0A809REM0_9PROT</name>
<protein>
    <recommendedName>
        <fullName evidence="1">TniQ domain-containing protein</fullName>
    </recommendedName>
</protein>
<keyword evidence="3" id="KW-1185">Reference proteome</keyword>
<accession>A0A809REM0</accession>
<dbReference type="EMBL" id="AP021881">
    <property type="protein sequence ID" value="BBO99313.1"/>
    <property type="molecule type" value="Genomic_DNA"/>
</dbReference>
<sequence length="632" mass="70908">MSPLLIRPEPENNEGPRGYLLRLAEANYLQMIDLEKLGVLFTLDSLQSNGLMPNSALDPVLYDYLTRLTDLWNQKPRIWNSQAARFCPHCLKNEPVWQVGWELYFYDACPEHGVWLIDRCSSCGQNIKWGRGALLRCQCGADLRQEVPVASSSSGTALVKVLQNILHDRPDEGALIPLQKLDITQMQQLTRYIGAGLRPGMGMRALKIRHAGTMAISWTITSHAAEVFANWPAAFHELLNQFERQESSRSLKFVIGQAYRYLYTVLSAPQFDPVRFAFEEWLLSSWKGGVARRNRRLVETIMHRAEWIPAKLACSELGISMKRIQFLVQSGMLEGQTTVYQSGRRFLTVKKTGLDQVASFLKTGINLKTAAKLLGFSKKRIRGILLLLFPNASRSGGVSTPWFVPLADIDAVLSIRENLPVVALPDEGCVSINHLLRYFIWTESEMVALIKETQQGNIKAVGVQADLVGVNGVLYREAEIRVWRDRHKQGQGSWLTLAQVAEILMIHKEAASDFIHLGFLQSVMLPRILPGGGHRISRVDLEHFQKEYVTSTEIARRVEQPARKIRVALAGNGIAPISGSKVDFGRQTLYIRSAVEAFLDSSDFLDDNVGKSNLMGNLQALSPNDDSKPLDF</sequence>
<gene>
    <name evidence="2" type="ORF">SFSGTM_00220</name>
</gene>
<feature type="domain" description="TniQ" evidence="1">
    <location>
        <begin position="6"/>
        <end position="115"/>
    </location>
</feature>
<evidence type="ECO:0000313" key="2">
    <source>
        <dbReference type="EMBL" id="BBO99313.1"/>
    </source>
</evidence>
<evidence type="ECO:0000313" key="3">
    <source>
        <dbReference type="Proteomes" id="UP000463939"/>
    </source>
</evidence>
<dbReference type="Pfam" id="PF06527">
    <property type="entry name" value="TniQ"/>
    <property type="match status" value="1"/>
</dbReference>
<proteinExistence type="predicted"/>
<dbReference type="KEGG" id="sniv:SFSGTM_00220"/>
<reference evidence="3" key="1">
    <citation type="submission" date="2019-11" db="EMBL/GenBank/DDBJ databases">
        <title>Isolation and characterization of a novel species in the genus Sulfuriferula.</title>
        <authorList>
            <person name="Mochizuki J."/>
            <person name="Kojima H."/>
            <person name="Fukui M."/>
        </authorList>
    </citation>
    <scope>NUCLEOTIDE SEQUENCE [LARGE SCALE GENOMIC DNA]</scope>
    <source>
        <strain evidence="3">SGTM</strain>
    </source>
</reference>
<organism evidence="2 3">
    <name type="scientific">Sulfuriferula nivalis</name>
    <dbReference type="NCBI Taxonomy" id="2675298"/>
    <lineage>
        <taxon>Bacteria</taxon>
        <taxon>Pseudomonadati</taxon>
        <taxon>Pseudomonadota</taxon>
        <taxon>Betaproteobacteria</taxon>
        <taxon>Nitrosomonadales</taxon>
        <taxon>Sulfuricellaceae</taxon>
        <taxon>Sulfuriferula</taxon>
    </lineage>
</organism>
<dbReference type="InterPro" id="IPR009492">
    <property type="entry name" value="TniQ"/>
</dbReference>